<evidence type="ECO:0000313" key="5">
    <source>
        <dbReference type="Proteomes" id="UP000078596"/>
    </source>
</evidence>
<comment type="similarity">
    <text evidence="1 2">Belongs to the small heat shock protein (HSP20) family.</text>
</comment>
<gene>
    <name evidence="4" type="ORF">A9404_05700</name>
</gene>
<dbReference type="Pfam" id="PF00011">
    <property type="entry name" value="HSP20"/>
    <property type="match status" value="1"/>
</dbReference>
<feature type="domain" description="SHSP" evidence="3">
    <location>
        <begin position="38"/>
        <end position="149"/>
    </location>
</feature>
<evidence type="ECO:0000256" key="1">
    <source>
        <dbReference type="PROSITE-ProRule" id="PRU00285"/>
    </source>
</evidence>
<dbReference type="OrthoDB" id="9792695at2"/>
<evidence type="ECO:0000259" key="3">
    <source>
        <dbReference type="PROSITE" id="PS01031"/>
    </source>
</evidence>
<dbReference type="KEGG" id="haz:A9404_05700"/>
<reference evidence="4 5" key="1">
    <citation type="submission" date="2016-06" db="EMBL/GenBank/DDBJ databases">
        <title>Insight into the functional genes involving in sulfur oxidation in Pearl River water.</title>
        <authorList>
            <person name="Luo J."/>
            <person name="Tan X."/>
            <person name="Lin W."/>
        </authorList>
    </citation>
    <scope>NUCLEOTIDE SEQUENCE [LARGE SCALE GENOMIC DNA]</scope>
    <source>
        <strain evidence="4 5">LS2</strain>
    </source>
</reference>
<dbReference type="RefSeq" id="WP_066099300.1">
    <property type="nucleotide sequence ID" value="NZ_CP016027.1"/>
</dbReference>
<accession>A0A191ZGE5</accession>
<dbReference type="STRING" id="1860122.A9404_05700"/>
<dbReference type="Proteomes" id="UP000078596">
    <property type="component" value="Chromosome"/>
</dbReference>
<dbReference type="InterPro" id="IPR008978">
    <property type="entry name" value="HSP20-like_chaperone"/>
</dbReference>
<dbReference type="Gene3D" id="2.60.40.790">
    <property type="match status" value="1"/>
</dbReference>
<proteinExistence type="inferred from homology"/>
<dbReference type="PANTHER" id="PTHR11527">
    <property type="entry name" value="HEAT-SHOCK PROTEIN 20 FAMILY MEMBER"/>
    <property type="match status" value="1"/>
</dbReference>
<dbReference type="InterPro" id="IPR002068">
    <property type="entry name" value="A-crystallin/Hsp20_dom"/>
</dbReference>
<dbReference type="AlphaFoldDB" id="A0A191ZGE5"/>
<evidence type="ECO:0000313" key="4">
    <source>
        <dbReference type="EMBL" id="ANJ66938.1"/>
    </source>
</evidence>
<dbReference type="InterPro" id="IPR031107">
    <property type="entry name" value="Small_HSP"/>
</dbReference>
<dbReference type="PROSITE" id="PS01031">
    <property type="entry name" value="SHSP"/>
    <property type="match status" value="1"/>
</dbReference>
<dbReference type="CDD" id="cd06464">
    <property type="entry name" value="ACD_sHsps-like"/>
    <property type="match status" value="1"/>
</dbReference>
<keyword evidence="5" id="KW-1185">Reference proteome</keyword>
<protein>
    <recommendedName>
        <fullName evidence="3">SHSP domain-containing protein</fullName>
    </recommendedName>
</protein>
<dbReference type="EMBL" id="CP016027">
    <property type="protein sequence ID" value="ANJ66938.1"/>
    <property type="molecule type" value="Genomic_DNA"/>
</dbReference>
<evidence type="ECO:0000256" key="2">
    <source>
        <dbReference type="RuleBase" id="RU003616"/>
    </source>
</evidence>
<organism evidence="4 5">
    <name type="scientific">Halothiobacillus diazotrophicus</name>
    <dbReference type="NCBI Taxonomy" id="1860122"/>
    <lineage>
        <taxon>Bacteria</taxon>
        <taxon>Pseudomonadati</taxon>
        <taxon>Pseudomonadota</taxon>
        <taxon>Gammaproteobacteria</taxon>
        <taxon>Chromatiales</taxon>
        <taxon>Halothiobacillaceae</taxon>
        <taxon>Halothiobacillus</taxon>
    </lineage>
</organism>
<name>A0A191ZGE5_9GAMM</name>
<dbReference type="SUPFAM" id="SSF49764">
    <property type="entry name" value="HSP20-like chaperones"/>
    <property type="match status" value="1"/>
</dbReference>
<sequence>MTDLTRLNPFKGLTRVEPLPRDMDDLFQGFFMKPFSWPQMSRHPFPIDVTENDGAYTVWAEIPGFRKEDIQVSVHGDQVVISAEAKQEKAEKEGDLVVLRECSYGRQYRSFTLPQTVDDTKTTARYEDGILKLTLPKKADGALKKITVQ</sequence>